<feature type="region of interest" description="Disordered" evidence="1">
    <location>
        <begin position="1866"/>
        <end position="1895"/>
    </location>
</feature>
<feature type="region of interest" description="Disordered" evidence="1">
    <location>
        <begin position="959"/>
        <end position="982"/>
    </location>
</feature>
<dbReference type="OrthoDB" id="124582at2759"/>
<dbReference type="PANTHER" id="PTHR33099:SF13">
    <property type="entry name" value="F-BOX DOMAIN-CONTAINING PROTEIN-RELATED"/>
    <property type="match status" value="1"/>
</dbReference>
<dbReference type="Proteomes" id="UP000541558">
    <property type="component" value="Unassembled WGS sequence"/>
</dbReference>
<dbReference type="PANTHER" id="PTHR33099">
    <property type="entry name" value="FE2OG DIOXYGENASE DOMAIN-CONTAINING PROTEIN"/>
    <property type="match status" value="1"/>
</dbReference>
<proteinExistence type="predicted"/>
<reference evidence="2 3" key="1">
    <citation type="journal article" date="2020" name="ISME J.">
        <title>Uncovering the hidden diversity of litter-decomposition mechanisms in mushroom-forming fungi.</title>
        <authorList>
            <person name="Floudas D."/>
            <person name="Bentzer J."/>
            <person name="Ahren D."/>
            <person name="Johansson T."/>
            <person name="Persson P."/>
            <person name="Tunlid A."/>
        </authorList>
    </citation>
    <scope>NUCLEOTIDE SEQUENCE [LARGE SCALE GENOMIC DNA]</scope>
    <source>
        <strain evidence="2 3">CBS 175.51</strain>
    </source>
</reference>
<comment type="caution">
    <text evidence="2">The sequence shown here is derived from an EMBL/GenBank/DDBJ whole genome shotgun (WGS) entry which is preliminary data.</text>
</comment>
<accession>A0A8H5FH59</accession>
<evidence type="ECO:0000313" key="3">
    <source>
        <dbReference type="Proteomes" id="UP000541558"/>
    </source>
</evidence>
<keyword evidence="3" id="KW-1185">Reference proteome</keyword>
<dbReference type="EMBL" id="JAACJK010000058">
    <property type="protein sequence ID" value="KAF5336432.1"/>
    <property type="molecule type" value="Genomic_DNA"/>
</dbReference>
<sequence>MASAGLHDDLDKAYNDYFEFKGSSHYFSAHTNAPSALVNIKDIEENVTLTVTLPLTESTADEIALASHSASSAWRKDDLAPGSPSAVPNPIVLEGSKFSSGSLFWDNFFVKDLVVKDRARGPIWKTLGAPPFKIVLGAHWRARPANYCPGPRWEHVGLTLHRPGPITHNLLAPEGPKPEGAFATIVFVLPSEYEGGQVHLSTEDNGPPIVLDTSQNSSNATYVLAWYDSLTPTIQPVTSGYRLAITYSLIHTDPKTTVPIVPTEAGTERAFRAIFQKWKDGGYTMPEKPPFMGFAMRKSECIEPSRGVEGFEGKAAAVAKYVLPIAESLGFRVCFASLTKTLLGHPHHEDQWTYDGVPANAKRYWEETTLPMGDIAKQGHELEDFRRLDGEGILNLGKFGVLNGNMVPFKAFWGAKPQPGARTFVNNEVLIKDGTFRLSLEPCFTYDVRRLTLFRDVVHNESALVFYRPEDETDMILSVKGAYWFLRETDVTNEPTPQQTAIVAAVLQRLGSPRQTRTIYDGEPSDSDTALALLDHASDWEQAELWKKAILYCDTAPLEKIKDGLEFALEKFEFAQLKDGLLALVKVSNGLGRRYELSELISDHDPEKLSQVALSELVQTAFDACTKPVIADVPALVSYAGSTGPKTILSLLSKIEKKGMFEVLFALAKGLQNLRQLSSTPAQLKDALIEVIYQCLEYAIPRWDEGLTTFEVLHDFKILFRGEDDKVKRICELVEFSFTLGDFLPCVDLFNSLLPLENPGRAGGFVCLYKCLLPQLRTQLTEHGVSFMSEPFVSFYRNAISVYLEHGLGAKVTLPPPPPDDVRCSVSECRECAQLQAFLQGENHSTRFMVPTPRRNHVLSRIKNFKVLVKQLKTETIKDQRPHTLVVSRSQDVMDGLRWQRVKPSAEQFLESVCAEREELEELMGDRYTDVVDAIEGKKAFVAGNVTISHDVLKSPMKAASAPPPVSLKRGASATTNGPKRKRLRIDGVNGLVGLPLSERAGKSIAWTQAPPSYQKGQSIVMPPPQNPTSWDASKISCTNPLWGSFLDELAKTVSKSLGASHYRSDPRCELAHVSLYRSFTHSSVPPVTPKPERTFATVVIVLPSVYQGGQVHLSAGNDQLPTVLDTSKDASYTTSILAWYDGIVPSIQPVTSGYRLALTYYLVETSRDVPIRALPTGQSIDLAFRRVLQNWKDGEYKSTLPKIPLMAYVVDKAECADPSRGLDGLTGKAATVAKSLHPIAKDLGFSMRVAHLKHTLKGDPDSEHWTYMCMPSNRRRECTYGRERVERYGSGKPDYWKGTYPTPPLGYVDFEERELEKMTAIDGRELPDLGTFTIDADNIVPEGAFKGSPPDEDSFLRENYEVTNVYNRALLILYRTEDETDVILAAKGPYWAVQQMEITREPTPRASAIVQAALQRLERGSAFSKSRESEYPGEPSDAETAVSLLDHASDWKQHDLWNKVIFLCKTASPEAIGASLGVALKAFGNFALIKDSLVALVKSTEELGRRFELIKVISSKDVKGTIRAALGDLAQASLDTCTKPTVADVPALVSIAQSKGAGTLLALLPKIEKEGTFVVLTTLVKKLQELRHTSGTSASEKAALGDLINQCLASAIPQWEDGLYDTTALESHPKAGRICEIVEICHTVGDLKPYVDLLNSLLQFDSSGVFVASRMQDVHAPAIHHLKTKLTELGQSSTSDPFASFCRNTIAVYLERALGPKVELPPVPAPDVGCGCYECLQLRVFLQGTKTEVKFQLPQARRTHIESQIKKSKTSFANYLTTETRNYTKPHSLVVRRRPDVVAGLKWQDAKSGAEQFLKAVCPDDAELEALMGVRYPDLLMAIEGSKAFVAGDVTIDYVPVVTPAIVPATEDSEPSTRGVKRPNTSSSGTGGKKRRRK</sequence>
<name>A0A8H5FH59_9AGAR</name>
<organism evidence="2 3">
    <name type="scientific">Ephemerocybe angulata</name>
    <dbReference type="NCBI Taxonomy" id="980116"/>
    <lineage>
        <taxon>Eukaryota</taxon>
        <taxon>Fungi</taxon>
        <taxon>Dikarya</taxon>
        <taxon>Basidiomycota</taxon>
        <taxon>Agaricomycotina</taxon>
        <taxon>Agaricomycetes</taxon>
        <taxon>Agaricomycetidae</taxon>
        <taxon>Agaricales</taxon>
        <taxon>Agaricineae</taxon>
        <taxon>Psathyrellaceae</taxon>
        <taxon>Ephemerocybe</taxon>
    </lineage>
</organism>
<protein>
    <submittedName>
        <fullName evidence="2">Uncharacterized protein</fullName>
    </submittedName>
</protein>
<evidence type="ECO:0000313" key="2">
    <source>
        <dbReference type="EMBL" id="KAF5336432.1"/>
    </source>
</evidence>
<gene>
    <name evidence="2" type="ORF">D9611_006626</name>
</gene>
<evidence type="ECO:0000256" key="1">
    <source>
        <dbReference type="SAM" id="MobiDB-lite"/>
    </source>
</evidence>